<evidence type="ECO:0000256" key="7">
    <source>
        <dbReference type="ARBA" id="ARBA00022777"/>
    </source>
</evidence>
<dbReference type="SMART" id="SM00072">
    <property type="entry name" value="GuKc"/>
    <property type="match status" value="1"/>
</dbReference>
<evidence type="ECO:0000256" key="1">
    <source>
        <dbReference type="ARBA" id="ARBA00003531"/>
    </source>
</evidence>
<reference evidence="13 14" key="1">
    <citation type="submission" date="2020-08" db="EMBL/GenBank/DDBJ databases">
        <title>Genome public.</title>
        <authorList>
            <person name="Liu C."/>
            <person name="Sun Q."/>
        </authorList>
    </citation>
    <scope>NUCLEOTIDE SEQUENCE [LARGE SCALE GENOMIC DNA]</scope>
    <source>
        <strain evidence="13 14">NSJ-71</strain>
    </source>
</reference>
<dbReference type="Gene3D" id="3.30.63.10">
    <property type="entry name" value="Guanylate Kinase phosphate binding domain"/>
    <property type="match status" value="1"/>
</dbReference>
<organism evidence="13 14">
    <name type="scientific">Ruminococcus intestinalis</name>
    <dbReference type="NCBI Taxonomy" id="2763066"/>
    <lineage>
        <taxon>Bacteria</taxon>
        <taxon>Bacillati</taxon>
        <taxon>Bacillota</taxon>
        <taxon>Clostridia</taxon>
        <taxon>Eubacteriales</taxon>
        <taxon>Oscillospiraceae</taxon>
        <taxon>Ruminococcus</taxon>
    </lineage>
</organism>
<dbReference type="PROSITE" id="PS50052">
    <property type="entry name" value="GUANYLATE_KINASE_2"/>
    <property type="match status" value="1"/>
</dbReference>
<dbReference type="InterPro" id="IPR008144">
    <property type="entry name" value="Guanylate_kin-like_dom"/>
</dbReference>
<evidence type="ECO:0000259" key="12">
    <source>
        <dbReference type="PROSITE" id="PS50052"/>
    </source>
</evidence>
<evidence type="ECO:0000256" key="11">
    <source>
        <dbReference type="HAMAP-Rule" id="MF_00328"/>
    </source>
</evidence>
<comment type="similarity">
    <text evidence="2 11">Belongs to the guanylate kinase family.</text>
</comment>
<dbReference type="InterPro" id="IPR008145">
    <property type="entry name" value="GK/Ca_channel_bsu"/>
</dbReference>
<keyword evidence="14" id="KW-1185">Reference proteome</keyword>
<evidence type="ECO:0000313" key="14">
    <source>
        <dbReference type="Proteomes" id="UP000636755"/>
    </source>
</evidence>
<evidence type="ECO:0000313" key="13">
    <source>
        <dbReference type="EMBL" id="MBC5727271.1"/>
    </source>
</evidence>
<dbReference type="GO" id="GO:0004385">
    <property type="term" value="F:GMP kinase activity"/>
    <property type="evidence" value="ECO:0007669"/>
    <property type="project" value="UniProtKB-EC"/>
</dbReference>
<proteinExistence type="inferred from homology"/>
<dbReference type="HAMAP" id="MF_00328">
    <property type="entry name" value="Guanylate_kinase"/>
    <property type="match status" value="1"/>
</dbReference>
<dbReference type="InterPro" id="IPR020590">
    <property type="entry name" value="Guanylate_kinase_CS"/>
</dbReference>
<dbReference type="Pfam" id="PF00625">
    <property type="entry name" value="Guanylate_kin"/>
    <property type="match status" value="1"/>
</dbReference>
<dbReference type="EC" id="2.7.4.8" evidence="3 11"/>
<gene>
    <name evidence="11 13" type="primary">gmk</name>
    <name evidence="13" type="ORF">H8R91_01745</name>
</gene>
<dbReference type="SUPFAM" id="SSF52540">
    <property type="entry name" value="P-loop containing nucleoside triphosphate hydrolases"/>
    <property type="match status" value="1"/>
</dbReference>
<sequence>MNSKSKGKLVLYTGSSGVGKGTIMAELLKRNPNIRLSVSNTTRKPRKGEIDGVHYNFVTKEQFEKLIEENGFLEYAKYCDNYYGTPKKQVEDLLNQGYDVFLEIEVQGGLQILEKYPDVLSIFILPTSIDSLSRRLHRRGTEDEKTIAKRLAEAEHEMSFKNRYKYNVVNDDLDTAVNEVLDILEKESK</sequence>
<dbReference type="Gene3D" id="3.40.50.300">
    <property type="entry name" value="P-loop containing nucleotide triphosphate hydrolases"/>
    <property type="match status" value="1"/>
</dbReference>
<evidence type="ECO:0000256" key="10">
    <source>
        <dbReference type="ARBA" id="ARBA00048594"/>
    </source>
</evidence>
<dbReference type="PROSITE" id="PS00856">
    <property type="entry name" value="GUANYLATE_KINASE_1"/>
    <property type="match status" value="1"/>
</dbReference>
<evidence type="ECO:0000256" key="9">
    <source>
        <dbReference type="ARBA" id="ARBA00030128"/>
    </source>
</evidence>
<evidence type="ECO:0000256" key="6">
    <source>
        <dbReference type="ARBA" id="ARBA00022741"/>
    </source>
</evidence>
<dbReference type="InterPro" id="IPR027417">
    <property type="entry name" value="P-loop_NTPase"/>
</dbReference>
<keyword evidence="5 11" id="KW-0808">Transferase</keyword>
<name>A0ABR7HIK1_9FIRM</name>
<evidence type="ECO:0000256" key="8">
    <source>
        <dbReference type="ARBA" id="ARBA00022840"/>
    </source>
</evidence>
<dbReference type="InterPro" id="IPR017665">
    <property type="entry name" value="Guanylate_kinase"/>
</dbReference>
<dbReference type="CDD" id="cd00071">
    <property type="entry name" value="GMPK"/>
    <property type="match status" value="1"/>
</dbReference>
<comment type="function">
    <text evidence="1 11">Essential for recycling GMP and indirectly, cGMP.</text>
</comment>
<evidence type="ECO:0000256" key="2">
    <source>
        <dbReference type="ARBA" id="ARBA00005790"/>
    </source>
</evidence>
<dbReference type="PANTHER" id="PTHR23117">
    <property type="entry name" value="GUANYLATE KINASE-RELATED"/>
    <property type="match status" value="1"/>
</dbReference>
<dbReference type="RefSeq" id="WP_022235462.1">
    <property type="nucleotide sequence ID" value="NZ_JACOPS010000001.1"/>
</dbReference>
<evidence type="ECO:0000256" key="4">
    <source>
        <dbReference type="ARBA" id="ARBA00016296"/>
    </source>
</evidence>
<evidence type="ECO:0000256" key="3">
    <source>
        <dbReference type="ARBA" id="ARBA00012961"/>
    </source>
</evidence>
<evidence type="ECO:0000256" key="5">
    <source>
        <dbReference type="ARBA" id="ARBA00022679"/>
    </source>
</evidence>
<comment type="subcellular location">
    <subcellularLocation>
        <location evidence="11">Cytoplasm</location>
    </subcellularLocation>
</comment>
<comment type="caution">
    <text evidence="13">The sequence shown here is derived from an EMBL/GenBank/DDBJ whole genome shotgun (WGS) entry which is preliminary data.</text>
</comment>
<feature type="domain" description="Guanylate kinase-like" evidence="12">
    <location>
        <begin position="7"/>
        <end position="185"/>
    </location>
</feature>
<feature type="binding site" evidence="11">
    <location>
        <begin position="14"/>
        <end position="21"/>
    </location>
    <ligand>
        <name>ATP</name>
        <dbReference type="ChEBI" id="CHEBI:30616"/>
    </ligand>
</feature>
<dbReference type="PANTHER" id="PTHR23117:SF13">
    <property type="entry name" value="GUANYLATE KINASE"/>
    <property type="match status" value="1"/>
</dbReference>
<keyword evidence="6 11" id="KW-0547">Nucleotide-binding</keyword>
<keyword evidence="7 11" id="KW-0418">Kinase</keyword>
<dbReference type="EMBL" id="JACOPS010000001">
    <property type="protein sequence ID" value="MBC5727271.1"/>
    <property type="molecule type" value="Genomic_DNA"/>
</dbReference>
<accession>A0ABR7HIK1</accession>
<comment type="catalytic activity">
    <reaction evidence="10 11">
        <text>GMP + ATP = GDP + ADP</text>
        <dbReference type="Rhea" id="RHEA:20780"/>
        <dbReference type="ChEBI" id="CHEBI:30616"/>
        <dbReference type="ChEBI" id="CHEBI:58115"/>
        <dbReference type="ChEBI" id="CHEBI:58189"/>
        <dbReference type="ChEBI" id="CHEBI:456216"/>
        <dbReference type="EC" id="2.7.4.8"/>
    </reaction>
</comment>
<protein>
    <recommendedName>
        <fullName evidence="4 11">Guanylate kinase</fullName>
        <ecNumber evidence="3 11">2.7.4.8</ecNumber>
    </recommendedName>
    <alternativeName>
        <fullName evidence="9 11">GMP kinase</fullName>
    </alternativeName>
</protein>
<dbReference type="Proteomes" id="UP000636755">
    <property type="component" value="Unassembled WGS sequence"/>
</dbReference>
<keyword evidence="8 11" id="KW-0067">ATP-binding</keyword>
<keyword evidence="11" id="KW-0963">Cytoplasm</keyword>
<dbReference type="NCBIfam" id="TIGR03263">
    <property type="entry name" value="guanyl_kin"/>
    <property type="match status" value="1"/>
</dbReference>